<dbReference type="EMBL" id="JARBJD010000317">
    <property type="protein sequence ID" value="KAK2944038.1"/>
    <property type="molecule type" value="Genomic_DNA"/>
</dbReference>
<reference evidence="2 4" key="1">
    <citation type="journal article" date="2022" name="bioRxiv">
        <title>Genomics of Preaxostyla Flagellates Illuminates Evolutionary Transitions and the Path Towards Mitochondrial Loss.</title>
        <authorList>
            <person name="Novak L.V.F."/>
            <person name="Treitli S.C."/>
            <person name="Pyrih J."/>
            <person name="Halakuc P."/>
            <person name="Pipaliya S.V."/>
            <person name="Vacek V."/>
            <person name="Brzon O."/>
            <person name="Soukal P."/>
            <person name="Eme L."/>
            <person name="Dacks J.B."/>
            <person name="Karnkowska A."/>
            <person name="Elias M."/>
            <person name="Hampl V."/>
        </authorList>
    </citation>
    <scope>NUCLEOTIDE SEQUENCE [LARGE SCALE GENOMIC DNA]</scope>
    <source>
        <strain evidence="2">NAU3</strain>
        <tissue evidence="2">Gut</tissue>
    </source>
</reference>
<proteinExistence type="predicted"/>
<name>A0ABQ9WUV4_9EUKA</name>
<organism evidence="2 4">
    <name type="scientific">Blattamonas nauphoetae</name>
    <dbReference type="NCBI Taxonomy" id="2049346"/>
    <lineage>
        <taxon>Eukaryota</taxon>
        <taxon>Metamonada</taxon>
        <taxon>Preaxostyla</taxon>
        <taxon>Oxymonadida</taxon>
        <taxon>Blattamonas</taxon>
    </lineage>
</organism>
<feature type="compositionally biased region" description="Basic and acidic residues" evidence="1">
    <location>
        <begin position="1"/>
        <end position="12"/>
    </location>
</feature>
<gene>
    <name evidence="3" type="ORF">BLNAU_21037</name>
    <name evidence="2" type="ORF">BLNAU_21805</name>
</gene>
<evidence type="ECO:0000256" key="1">
    <source>
        <dbReference type="SAM" id="MobiDB-lite"/>
    </source>
</evidence>
<comment type="caution">
    <text evidence="2">The sequence shown here is derived from an EMBL/GenBank/DDBJ whole genome shotgun (WGS) entry which is preliminary data.</text>
</comment>
<feature type="compositionally biased region" description="Basic residues" evidence="1">
    <location>
        <begin position="13"/>
        <end position="22"/>
    </location>
</feature>
<evidence type="ECO:0000313" key="2">
    <source>
        <dbReference type="EMBL" id="KAK2943281.1"/>
    </source>
</evidence>
<evidence type="ECO:0000313" key="3">
    <source>
        <dbReference type="EMBL" id="KAK2944038.1"/>
    </source>
</evidence>
<dbReference type="Proteomes" id="UP001281761">
    <property type="component" value="Unassembled WGS sequence"/>
</dbReference>
<sequence length="225" mass="25554">MNDLGEREENRQKRGKRKTRAATRREIFEREAIDERERRNKLRVCHTKSFGKKEPKLLLAHSEIMLNSSGAESPLSQSASLTSPTPSSQELFGDSLFLPFLLSPLLHYLHAVLSVSLLHPLGPNEHSLIEQFVDEDGVIILHRLYCIVFSPLLVGYLDVLTQRQTNSDILKTPFSQQFLTSFTSTLFHFLSIIMLSYENLTKQPTLVLEGIQIGRPAEEGIQVQV</sequence>
<dbReference type="EMBL" id="JARBJD010000354">
    <property type="protein sequence ID" value="KAK2943281.1"/>
    <property type="molecule type" value="Genomic_DNA"/>
</dbReference>
<protein>
    <submittedName>
        <fullName evidence="2">Uncharacterized protein</fullName>
    </submittedName>
</protein>
<feature type="region of interest" description="Disordered" evidence="1">
    <location>
        <begin position="1"/>
        <end position="24"/>
    </location>
</feature>
<evidence type="ECO:0000313" key="4">
    <source>
        <dbReference type="Proteomes" id="UP001281761"/>
    </source>
</evidence>
<keyword evidence="4" id="KW-1185">Reference proteome</keyword>
<accession>A0ABQ9WUV4</accession>